<proteinExistence type="predicted"/>
<dbReference type="Gene3D" id="3.30.460.10">
    <property type="entry name" value="Beta Polymerase, domain 2"/>
    <property type="match status" value="1"/>
</dbReference>
<evidence type="ECO:0000313" key="2">
    <source>
        <dbReference type="EMBL" id="MBB5697161.1"/>
    </source>
</evidence>
<dbReference type="RefSeq" id="WP_184023831.1">
    <property type="nucleotide sequence ID" value="NZ_JACIJJ010000001.1"/>
</dbReference>
<dbReference type="AlphaFoldDB" id="A0A7W9AMS2"/>
<gene>
    <name evidence="2" type="ORF">FHR19_000486</name>
</gene>
<organism evidence="2 3">
    <name type="scientific">Sphingomonas yantingensis</name>
    <dbReference type="NCBI Taxonomy" id="1241761"/>
    <lineage>
        <taxon>Bacteria</taxon>
        <taxon>Pseudomonadati</taxon>
        <taxon>Pseudomonadota</taxon>
        <taxon>Alphaproteobacteria</taxon>
        <taxon>Sphingomonadales</taxon>
        <taxon>Sphingomonadaceae</taxon>
        <taxon>Sphingomonas</taxon>
    </lineage>
</organism>
<protein>
    <submittedName>
        <fullName evidence="2">Putative nucleotidyltransferase</fullName>
    </submittedName>
</protein>
<evidence type="ECO:0000313" key="3">
    <source>
        <dbReference type="Proteomes" id="UP000557739"/>
    </source>
</evidence>
<dbReference type="GO" id="GO:0016779">
    <property type="term" value="F:nucleotidyltransferase activity"/>
    <property type="evidence" value="ECO:0007669"/>
    <property type="project" value="InterPro"/>
</dbReference>
<dbReference type="InterPro" id="IPR002934">
    <property type="entry name" value="Polymerase_NTP_transf_dom"/>
</dbReference>
<reference evidence="2 3" key="1">
    <citation type="submission" date="2020-08" db="EMBL/GenBank/DDBJ databases">
        <title>Genomic Encyclopedia of Type Strains, Phase IV (KMG-IV): sequencing the most valuable type-strain genomes for metagenomic binning, comparative biology and taxonomic classification.</title>
        <authorList>
            <person name="Goeker M."/>
        </authorList>
    </citation>
    <scope>NUCLEOTIDE SEQUENCE [LARGE SCALE GENOMIC DNA]</scope>
    <source>
        <strain evidence="2 3">DSM 27244</strain>
    </source>
</reference>
<sequence>MSGGLTIAQRAALREALAPFADRIEQVLLYGSRARGDHRPGSDVDLLILGNLDAAALLAVAAAIEASDLSVHADVTLPPPPDSPLASVVAREAVPLFDRADLIG</sequence>
<evidence type="ECO:0000259" key="1">
    <source>
        <dbReference type="Pfam" id="PF01909"/>
    </source>
</evidence>
<dbReference type="InterPro" id="IPR043519">
    <property type="entry name" value="NT_sf"/>
</dbReference>
<dbReference type="Proteomes" id="UP000557739">
    <property type="component" value="Unassembled WGS sequence"/>
</dbReference>
<accession>A0A7W9AMS2</accession>
<dbReference type="SUPFAM" id="SSF81301">
    <property type="entry name" value="Nucleotidyltransferase"/>
    <property type="match status" value="1"/>
</dbReference>
<dbReference type="CDD" id="cd05403">
    <property type="entry name" value="NT_KNTase_like"/>
    <property type="match status" value="1"/>
</dbReference>
<name>A0A7W9AMS2_9SPHN</name>
<feature type="domain" description="Polymerase nucleotidyl transferase" evidence="1">
    <location>
        <begin position="22"/>
        <end position="55"/>
    </location>
</feature>
<dbReference type="Pfam" id="PF01909">
    <property type="entry name" value="NTP_transf_2"/>
    <property type="match status" value="1"/>
</dbReference>
<comment type="caution">
    <text evidence="2">The sequence shown here is derived from an EMBL/GenBank/DDBJ whole genome shotgun (WGS) entry which is preliminary data.</text>
</comment>
<keyword evidence="2" id="KW-0808">Transferase</keyword>
<keyword evidence="3" id="KW-1185">Reference proteome</keyword>
<dbReference type="EMBL" id="JACIJJ010000001">
    <property type="protein sequence ID" value="MBB5697161.1"/>
    <property type="molecule type" value="Genomic_DNA"/>
</dbReference>